<proteinExistence type="predicted"/>
<dbReference type="RefSeq" id="WP_122198176.1">
    <property type="nucleotide sequence ID" value="NZ_JBHSKC010000006.1"/>
</dbReference>
<organism evidence="3 4">
    <name type="scientific">Actinomadura harenae</name>
    <dbReference type="NCBI Taxonomy" id="2483351"/>
    <lineage>
        <taxon>Bacteria</taxon>
        <taxon>Bacillati</taxon>
        <taxon>Actinomycetota</taxon>
        <taxon>Actinomycetes</taxon>
        <taxon>Streptosporangiales</taxon>
        <taxon>Thermomonosporaceae</taxon>
        <taxon>Actinomadura</taxon>
    </lineage>
</organism>
<protein>
    <submittedName>
        <fullName evidence="3">MerR family transcriptional regulator</fullName>
    </submittedName>
</protein>
<dbReference type="InterPro" id="IPR047057">
    <property type="entry name" value="MerR_fam"/>
</dbReference>
<dbReference type="GO" id="GO:0003700">
    <property type="term" value="F:DNA-binding transcription factor activity"/>
    <property type="evidence" value="ECO:0007669"/>
    <property type="project" value="InterPro"/>
</dbReference>
<feature type="domain" description="HTH merR-type" evidence="2">
    <location>
        <begin position="6"/>
        <end position="75"/>
    </location>
</feature>
<accession>A0A3M2LN59</accession>
<evidence type="ECO:0000256" key="1">
    <source>
        <dbReference type="ARBA" id="ARBA00023125"/>
    </source>
</evidence>
<keyword evidence="1" id="KW-0238">DNA-binding</keyword>
<evidence type="ECO:0000313" key="4">
    <source>
        <dbReference type="Proteomes" id="UP000282674"/>
    </source>
</evidence>
<dbReference type="CDD" id="cd00592">
    <property type="entry name" value="HTH_MerR-like"/>
    <property type="match status" value="1"/>
</dbReference>
<dbReference type="OrthoDB" id="9809391at2"/>
<dbReference type="InterPro" id="IPR009061">
    <property type="entry name" value="DNA-bd_dom_put_sf"/>
</dbReference>
<dbReference type="Pfam" id="PF13411">
    <property type="entry name" value="MerR_1"/>
    <property type="match status" value="1"/>
</dbReference>
<evidence type="ECO:0000259" key="2">
    <source>
        <dbReference type="PROSITE" id="PS50937"/>
    </source>
</evidence>
<dbReference type="EMBL" id="RFFG01000079">
    <property type="protein sequence ID" value="RMI38792.1"/>
    <property type="molecule type" value="Genomic_DNA"/>
</dbReference>
<keyword evidence="4" id="KW-1185">Reference proteome</keyword>
<evidence type="ECO:0000313" key="3">
    <source>
        <dbReference type="EMBL" id="RMI38792.1"/>
    </source>
</evidence>
<dbReference type="SMART" id="SM00422">
    <property type="entry name" value="HTH_MERR"/>
    <property type="match status" value="1"/>
</dbReference>
<gene>
    <name evidence="3" type="ORF">EBO15_31785</name>
</gene>
<dbReference type="PANTHER" id="PTHR30204:SF93">
    <property type="entry name" value="HTH MERR-TYPE DOMAIN-CONTAINING PROTEIN"/>
    <property type="match status" value="1"/>
</dbReference>
<reference evidence="3 4" key="1">
    <citation type="submission" date="2018-10" db="EMBL/GenBank/DDBJ databases">
        <title>Isolation from soil.</title>
        <authorList>
            <person name="Hu J."/>
        </authorList>
    </citation>
    <scope>NUCLEOTIDE SEQUENCE [LARGE SCALE GENOMIC DNA]</scope>
    <source>
        <strain evidence="3 4">NEAU-Ht49</strain>
    </source>
</reference>
<dbReference type="PANTHER" id="PTHR30204">
    <property type="entry name" value="REDOX-CYCLING DRUG-SENSING TRANSCRIPTIONAL ACTIVATOR SOXR"/>
    <property type="match status" value="1"/>
</dbReference>
<dbReference type="PRINTS" id="PR00040">
    <property type="entry name" value="HTHMERR"/>
</dbReference>
<dbReference type="InterPro" id="IPR000551">
    <property type="entry name" value="MerR-type_HTH_dom"/>
</dbReference>
<dbReference type="SUPFAM" id="SSF46955">
    <property type="entry name" value="Putative DNA-binding domain"/>
    <property type="match status" value="1"/>
</dbReference>
<dbReference type="Gene3D" id="1.10.1660.10">
    <property type="match status" value="1"/>
</dbReference>
<dbReference type="AlphaFoldDB" id="A0A3M2LN59"/>
<dbReference type="Proteomes" id="UP000282674">
    <property type="component" value="Unassembled WGS sequence"/>
</dbReference>
<dbReference type="GO" id="GO:0003677">
    <property type="term" value="F:DNA binding"/>
    <property type="evidence" value="ECO:0007669"/>
    <property type="project" value="UniProtKB-KW"/>
</dbReference>
<dbReference type="PROSITE" id="PS50937">
    <property type="entry name" value="HTH_MERR_2"/>
    <property type="match status" value="1"/>
</dbReference>
<name>A0A3M2LN59_9ACTN</name>
<comment type="caution">
    <text evidence="3">The sequence shown here is derived from an EMBL/GenBank/DDBJ whole genome shotgun (WGS) entry which is preliminary data.</text>
</comment>
<sequence>MQGEATYSIGELAGTAGVTVKAVRFYTDHGILPESHRTASGHRRYGPGAVARLALVRTLRDLGLDLATVRRIVDRETTPAEAAAAHAGAVAVQMRVLRLRHAVLTLAAGRDCTPEELELMHRLARLSAAERDGLVTGFLDDAFGDADGPLPRVARRSLTPELPDDPTSEQLTAWVELAELVQDEAFRSFMRSLYNDHKDVRPTAPPRKHAVAEVAETIRPLLAAGVLPGSPEAAAAVAHVAAAYAASQDVPDSPSLRSRLAAHLTAANDPRRERYMTLLATINGWSPPDHPRQELTWFLTALTTP</sequence>